<reference evidence="3 4" key="1">
    <citation type="submission" date="2018-04" db="EMBL/GenBank/DDBJ databases">
        <title>The genome of golden apple snail Pomacea canaliculata provides insight into stress tolerance and invasive adaptation.</title>
        <authorList>
            <person name="Liu C."/>
            <person name="Liu B."/>
            <person name="Ren Y."/>
            <person name="Zhang Y."/>
            <person name="Wang H."/>
            <person name="Li S."/>
            <person name="Jiang F."/>
            <person name="Yin L."/>
            <person name="Zhang G."/>
            <person name="Qian W."/>
            <person name="Fan W."/>
        </authorList>
    </citation>
    <scope>NUCLEOTIDE SEQUENCE [LARGE SCALE GENOMIC DNA]</scope>
    <source>
        <strain evidence="3">SZHN2017</strain>
        <tissue evidence="3">Muscle</tissue>
    </source>
</reference>
<gene>
    <name evidence="3" type="ORF">C0Q70_17267</name>
</gene>
<evidence type="ECO:0000259" key="2">
    <source>
        <dbReference type="PROSITE" id="PS50041"/>
    </source>
</evidence>
<dbReference type="InterPro" id="IPR016186">
    <property type="entry name" value="C-type_lectin-like/link_sf"/>
</dbReference>
<dbReference type="AlphaFoldDB" id="A0A2T7NS41"/>
<evidence type="ECO:0000256" key="1">
    <source>
        <dbReference type="SAM" id="MobiDB-lite"/>
    </source>
</evidence>
<proteinExistence type="predicted"/>
<dbReference type="PANTHER" id="PTHR22803">
    <property type="entry name" value="MANNOSE, PHOSPHOLIPASE, LECTIN RECEPTOR RELATED"/>
    <property type="match status" value="1"/>
</dbReference>
<dbReference type="PROSITE" id="PS50041">
    <property type="entry name" value="C_TYPE_LECTIN_2"/>
    <property type="match status" value="1"/>
</dbReference>
<dbReference type="SUPFAM" id="SSF56436">
    <property type="entry name" value="C-type lectin-like"/>
    <property type="match status" value="2"/>
</dbReference>
<dbReference type="InterPro" id="IPR001304">
    <property type="entry name" value="C-type_lectin-like"/>
</dbReference>
<dbReference type="OrthoDB" id="6285323at2759"/>
<dbReference type="CDD" id="cd00037">
    <property type="entry name" value="CLECT"/>
    <property type="match status" value="1"/>
</dbReference>
<evidence type="ECO:0000313" key="3">
    <source>
        <dbReference type="EMBL" id="PVD23990.1"/>
    </source>
</evidence>
<accession>A0A2T7NS41</accession>
<feature type="compositionally biased region" description="Polar residues" evidence="1">
    <location>
        <begin position="45"/>
        <end position="54"/>
    </location>
</feature>
<comment type="caution">
    <text evidence="3">The sequence shown here is derived from an EMBL/GenBank/DDBJ whole genome shotgun (WGS) entry which is preliminary data.</text>
</comment>
<dbReference type="InterPro" id="IPR050111">
    <property type="entry name" value="C-type_lectin/snaclec_domain"/>
</dbReference>
<feature type="domain" description="C-type lectin" evidence="2">
    <location>
        <begin position="54"/>
        <end position="174"/>
    </location>
</feature>
<evidence type="ECO:0000313" key="4">
    <source>
        <dbReference type="Proteomes" id="UP000245119"/>
    </source>
</evidence>
<sequence>MATTVHPGWHPCRQHGTKIMIGRHGPHDGSLSDHPSYPVAKNRNNENCSTESAGMSSCYTVSTTKTNYREAQETCLADGANLLSIGSAKELLQVREEMKRRERESHWWVGLRKNMSSNNTWKWLEEPPSLTPLVILWDVNQPDNTRNMENCAEMLTSGFMNDVDCFNNRPYICEKHINHTRDSKNCETGWILISSSCYKLSVEDMVWSDAEASCNADGADMLSINSIDELYSLPLE</sequence>
<dbReference type="SMART" id="SM00034">
    <property type="entry name" value="CLECT"/>
    <property type="match status" value="1"/>
</dbReference>
<keyword evidence="4" id="KW-1185">Reference proteome</keyword>
<dbReference type="Pfam" id="PF00059">
    <property type="entry name" value="Lectin_C"/>
    <property type="match status" value="1"/>
</dbReference>
<protein>
    <recommendedName>
        <fullName evidence="2">C-type lectin domain-containing protein</fullName>
    </recommendedName>
</protein>
<name>A0A2T7NS41_POMCA</name>
<dbReference type="EMBL" id="PZQS01000010">
    <property type="protein sequence ID" value="PVD23990.1"/>
    <property type="molecule type" value="Genomic_DNA"/>
</dbReference>
<dbReference type="InterPro" id="IPR016187">
    <property type="entry name" value="CTDL_fold"/>
</dbReference>
<organism evidence="3 4">
    <name type="scientific">Pomacea canaliculata</name>
    <name type="common">Golden apple snail</name>
    <dbReference type="NCBI Taxonomy" id="400727"/>
    <lineage>
        <taxon>Eukaryota</taxon>
        <taxon>Metazoa</taxon>
        <taxon>Spiralia</taxon>
        <taxon>Lophotrochozoa</taxon>
        <taxon>Mollusca</taxon>
        <taxon>Gastropoda</taxon>
        <taxon>Caenogastropoda</taxon>
        <taxon>Architaenioglossa</taxon>
        <taxon>Ampullarioidea</taxon>
        <taxon>Ampullariidae</taxon>
        <taxon>Pomacea</taxon>
    </lineage>
</organism>
<dbReference type="Gene3D" id="3.10.100.10">
    <property type="entry name" value="Mannose-Binding Protein A, subunit A"/>
    <property type="match status" value="2"/>
</dbReference>
<feature type="region of interest" description="Disordered" evidence="1">
    <location>
        <begin position="1"/>
        <end position="54"/>
    </location>
</feature>
<dbReference type="Proteomes" id="UP000245119">
    <property type="component" value="Linkage Group LG10"/>
</dbReference>